<keyword evidence="2" id="KW-1185">Reference proteome</keyword>
<dbReference type="Proteomes" id="UP001552427">
    <property type="component" value="Unassembled WGS sequence"/>
</dbReference>
<accession>A0ABV3H584</accession>
<dbReference type="EMBL" id="JBFARM010000005">
    <property type="protein sequence ID" value="MEV4287335.1"/>
    <property type="molecule type" value="Genomic_DNA"/>
</dbReference>
<gene>
    <name evidence="1" type="ORF">AB0K40_17665</name>
</gene>
<proteinExistence type="predicted"/>
<evidence type="ECO:0000313" key="2">
    <source>
        <dbReference type="Proteomes" id="UP001552427"/>
    </source>
</evidence>
<sequence>MDDESGHCPDLALARLWPEMAPEERLRLLLATGEQPPAELTDSVKRLYDQHRPG</sequence>
<evidence type="ECO:0000313" key="1">
    <source>
        <dbReference type="EMBL" id="MEV4287335.1"/>
    </source>
</evidence>
<name>A0ABV3H584_9ACTN</name>
<comment type="caution">
    <text evidence="1">The sequence shown here is derived from an EMBL/GenBank/DDBJ whole genome shotgun (WGS) entry which is preliminary data.</text>
</comment>
<protein>
    <submittedName>
        <fullName evidence="1">Uncharacterized protein</fullName>
    </submittedName>
</protein>
<dbReference type="RefSeq" id="WP_364450659.1">
    <property type="nucleotide sequence ID" value="NZ_JBFARM010000005.1"/>
</dbReference>
<organism evidence="1 2">
    <name type="scientific">Nonomuraea bangladeshensis</name>
    <dbReference type="NCBI Taxonomy" id="404385"/>
    <lineage>
        <taxon>Bacteria</taxon>
        <taxon>Bacillati</taxon>
        <taxon>Actinomycetota</taxon>
        <taxon>Actinomycetes</taxon>
        <taxon>Streptosporangiales</taxon>
        <taxon>Streptosporangiaceae</taxon>
        <taxon>Nonomuraea</taxon>
    </lineage>
</organism>
<reference evidence="1 2" key="1">
    <citation type="submission" date="2024-06" db="EMBL/GenBank/DDBJ databases">
        <title>The Natural Products Discovery Center: Release of the First 8490 Sequenced Strains for Exploring Actinobacteria Biosynthetic Diversity.</title>
        <authorList>
            <person name="Kalkreuter E."/>
            <person name="Kautsar S.A."/>
            <person name="Yang D."/>
            <person name="Bader C.D."/>
            <person name="Teijaro C.N."/>
            <person name="Fluegel L."/>
            <person name="Davis C.M."/>
            <person name="Simpson J.R."/>
            <person name="Lauterbach L."/>
            <person name="Steele A.D."/>
            <person name="Gui C."/>
            <person name="Meng S."/>
            <person name="Li G."/>
            <person name="Viehrig K."/>
            <person name="Ye F."/>
            <person name="Su P."/>
            <person name="Kiefer A.F."/>
            <person name="Nichols A."/>
            <person name="Cepeda A.J."/>
            <person name="Yan W."/>
            <person name="Fan B."/>
            <person name="Jiang Y."/>
            <person name="Adhikari A."/>
            <person name="Zheng C.-J."/>
            <person name="Schuster L."/>
            <person name="Cowan T.M."/>
            <person name="Smanski M.J."/>
            <person name="Chevrette M.G."/>
            <person name="De Carvalho L.P.S."/>
            <person name="Shen B."/>
        </authorList>
    </citation>
    <scope>NUCLEOTIDE SEQUENCE [LARGE SCALE GENOMIC DNA]</scope>
    <source>
        <strain evidence="1 2">NPDC049574</strain>
    </source>
</reference>